<protein>
    <submittedName>
        <fullName evidence="2">Uncharacterized protein</fullName>
    </submittedName>
</protein>
<sequence length="171" mass="18386">MSHPTTLLQATSRVNSQAEEPLGGSPSLEHPLPAKPDVRTRGDREWKRKRVDSQNNPRGGQREDAGRAGHGRGNRRALPFFKKISACTLPPSTDIKESTAFQTGEGGGRGTLSAVPMPPVMAAGQLEVVPGDTFEDLHNLALIATITQSLPDPRHLTARLQIIERASLAST</sequence>
<dbReference type="EMBL" id="CAVNYO010000149">
    <property type="protein sequence ID" value="CAK5269592.1"/>
    <property type="molecule type" value="Genomic_DNA"/>
</dbReference>
<comment type="caution">
    <text evidence="2">The sequence shown here is derived from an EMBL/GenBank/DDBJ whole genome shotgun (WGS) entry which is preliminary data.</text>
</comment>
<feature type="region of interest" description="Disordered" evidence="1">
    <location>
        <begin position="1"/>
        <end position="77"/>
    </location>
</feature>
<organism evidence="2 3">
    <name type="scientific">Mycena citricolor</name>
    <dbReference type="NCBI Taxonomy" id="2018698"/>
    <lineage>
        <taxon>Eukaryota</taxon>
        <taxon>Fungi</taxon>
        <taxon>Dikarya</taxon>
        <taxon>Basidiomycota</taxon>
        <taxon>Agaricomycotina</taxon>
        <taxon>Agaricomycetes</taxon>
        <taxon>Agaricomycetidae</taxon>
        <taxon>Agaricales</taxon>
        <taxon>Marasmiineae</taxon>
        <taxon>Mycenaceae</taxon>
        <taxon>Mycena</taxon>
    </lineage>
</organism>
<feature type="compositionally biased region" description="Basic and acidic residues" evidence="1">
    <location>
        <begin position="36"/>
        <end position="46"/>
    </location>
</feature>
<evidence type="ECO:0000313" key="3">
    <source>
        <dbReference type="Proteomes" id="UP001295794"/>
    </source>
</evidence>
<proteinExistence type="predicted"/>
<dbReference type="AlphaFoldDB" id="A0AAD2JYY4"/>
<feature type="compositionally biased region" description="Polar residues" evidence="1">
    <location>
        <begin position="1"/>
        <end position="18"/>
    </location>
</feature>
<keyword evidence="3" id="KW-1185">Reference proteome</keyword>
<reference evidence="2" key="1">
    <citation type="submission" date="2023-11" db="EMBL/GenBank/DDBJ databases">
        <authorList>
            <person name="De Vega J J."/>
            <person name="De Vega J J."/>
        </authorList>
    </citation>
    <scope>NUCLEOTIDE SEQUENCE</scope>
</reference>
<name>A0AAD2JYY4_9AGAR</name>
<accession>A0AAD2JYY4</accession>
<evidence type="ECO:0000313" key="2">
    <source>
        <dbReference type="EMBL" id="CAK5269592.1"/>
    </source>
</evidence>
<evidence type="ECO:0000256" key="1">
    <source>
        <dbReference type="SAM" id="MobiDB-lite"/>
    </source>
</evidence>
<dbReference type="Proteomes" id="UP001295794">
    <property type="component" value="Unassembled WGS sequence"/>
</dbReference>
<gene>
    <name evidence="2" type="ORF">MYCIT1_LOCUS13427</name>
</gene>